<dbReference type="Gene3D" id="1.10.8.60">
    <property type="match status" value="1"/>
</dbReference>
<name>A0A6A6HBK4_VIRVR</name>
<dbReference type="SMART" id="SM00382">
    <property type="entry name" value="AAA"/>
    <property type="match status" value="1"/>
</dbReference>
<organism evidence="5 6">
    <name type="scientific">Viridothelium virens</name>
    <name type="common">Speckled blister lichen</name>
    <name type="synonym">Trypethelium virens</name>
    <dbReference type="NCBI Taxonomy" id="1048519"/>
    <lineage>
        <taxon>Eukaryota</taxon>
        <taxon>Fungi</taxon>
        <taxon>Dikarya</taxon>
        <taxon>Ascomycota</taxon>
        <taxon>Pezizomycotina</taxon>
        <taxon>Dothideomycetes</taxon>
        <taxon>Dothideomycetes incertae sedis</taxon>
        <taxon>Trypetheliales</taxon>
        <taxon>Trypetheliaceae</taxon>
        <taxon>Viridothelium</taxon>
    </lineage>
</organism>
<dbReference type="InterPro" id="IPR000641">
    <property type="entry name" value="CbxX/CfxQ"/>
</dbReference>
<keyword evidence="5" id="KW-0378">Hydrolase</keyword>
<evidence type="ECO:0000256" key="3">
    <source>
        <dbReference type="ARBA" id="ARBA00022840"/>
    </source>
</evidence>
<dbReference type="AlphaFoldDB" id="A0A6A6HBK4"/>
<evidence type="ECO:0000313" key="6">
    <source>
        <dbReference type="Proteomes" id="UP000800092"/>
    </source>
</evidence>
<keyword evidence="3" id="KW-0067">ATP-binding</keyword>
<dbReference type="FunFam" id="3.40.50.300:FF:000216">
    <property type="entry name" value="Type VII secretion ATPase EccA"/>
    <property type="match status" value="1"/>
</dbReference>
<feature type="domain" description="AAA+ ATPase" evidence="4">
    <location>
        <begin position="138"/>
        <end position="280"/>
    </location>
</feature>
<dbReference type="InterPro" id="IPR003593">
    <property type="entry name" value="AAA+_ATPase"/>
</dbReference>
<dbReference type="OrthoDB" id="2423195at2759"/>
<keyword evidence="6" id="KW-1185">Reference proteome</keyword>
<dbReference type="InterPro" id="IPR041627">
    <property type="entry name" value="AAA_lid_6"/>
</dbReference>
<gene>
    <name evidence="5" type="ORF">EV356DRAFT_444912</name>
</gene>
<evidence type="ECO:0000256" key="1">
    <source>
        <dbReference type="ARBA" id="ARBA00010378"/>
    </source>
</evidence>
<dbReference type="GO" id="GO:0005524">
    <property type="term" value="F:ATP binding"/>
    <property type="evidence" value="ECO:0007669"/>
    <property type="project" value="UniProtKB-KW"/>
</dbReference>
<dbReference type="EMBL" id="ML991791">
    <property type="protein sequence ID" value="KAF2235485.1"/>
    <property type="molecule type" value="Genomic_DNA"/>
</dbReference>
<evidence type="ECO:0000313" key="5">
    <source>
        <dbReference type="EMBL" id="KAF2235485.1"/>
    </source>
</evidence>
<dbReference type="PRINTS" id="PR00819">
    <property type="entry name" value="CBXCFQXSUPER"/>
</dbReference>
<comment type="similarity">
    <text evidence="1">Belongs to the CbxX/CfxQ family.</text>
</comment>
<evidence type="ECO:0000256" key="2">
    <source>
        <dbReference type="ARBA" id="ARBA00022741"/>
    </source>
</evidence>
<evidence type="ECO:0000259" key="4">
    <source>
        <dbReference type="SMART" id="SM00382"/>
    </source>
</evidence>
<dbReference type="Gene3D" id="3.40.50.300">
    <property type="entry name" value="P-loop containing nucleotide triphosphate hydrolases"/>
    <property type="match status" value="1"/>
</dbReference>
<dbReference type="PANTHER" id="PTHR43392">
    <property type="entry name" value="AAA-TYPE ATPASE FAMILY PROTEIN / ANKYRIN REPEAT FAMILY PROTEIN"/>
    <property type="match status" value="1"/>
</dbReference>
<sequence length="444" mass="49711">MARLESWSKEHFKETMTLEGGFKGPYARTFAARIAENEKKVKGTIEERLKIELKDVTDRQVLRIGIADARGAEADPFKISKEDLLGEEPDIGTYETDAWRELQGMIGLEDVKASMRSFINGTLLDFHREIDGYKPLRPGLCKLFLGPPGTGKTTVGKLFGKVLCGLGMLSSEDFVFKNATDFIGSFIGHSEKQTKDIIRGAKGKVLMIDEAYMLDPHRNKSAGGPDPFRQAVIDTIVGEVQNSPGEDLCVIMCGYKEPMERMLEKANPGLARRFPLADAFMFQEYSLEQLAQVLDLKLQAEGLKMTDDAKSVALDTLKLAKQQANFGNGGEVMNLLGRAMARYRTRFGEMTPEERTGIVCFQPVDIDPKQQHNPDIEKAIEEWFKELNEVTDSKTRFQSLARRAAAIRKTGRDPASSMPFHFMIKETQGADPVKIAKKIAWLYL</sequence>
<dbReference type="InterPro" id="IPR027417">
    <property type="entry name" value="P-loop_NTPase"/>
</dbReference>
<dbReference type="InterPro" id="IPR003959">
    <property type="entry name" value="ATPase_AAA_core"/>
</dbReference>
<dbReference type="Proteomes" id="UP000800092">
    <property type="component" value="Unassembled WGS sequence"/>
</dbReference>
<dbReference type="SUPFAM" id="SSF52540">
    <property type="entry name" value="P-loop containing nucleoside triphosphate hydrolases"/>
    <property type="match status" value="1"/>
</dbReference>
<dbReference type="Pfam" id="PF17866">
    <property type="entry name" value="AAA_lid_6"/>
    <property type="match status" value="1"/>
</dbReference>
<protein>
    <submittedName>
        <fullName evidence="5">P-loop containing nucleoside triphosphate hydrolase protein</fullName>
    </submittedName>
</protein>
<accession>A0A6A6HBK4</accession>
<dbReference type="PANTHER" id="PTHR43392:SF2">
    <property type="entry name" value="AAA-TYPE ATPASE FAMILY PROTEIN _ ANKYRIN REPEAT FAMILY PROTEIN"/>
    <property type="match status" value="1"/>
</dbReference>
<dbReference type="Pfam" id="PF00004">
    <property type="entry name" value="AAA"/>
    <property type="match status" value="1"/>
</dbReference>
<feature type="non-terminal residue" evidence="5">
    <location>
        <position position="444"/>
    </location>
</feature>
<keyword evidence="2" id="KW-0547">Nucleotide-binding</keyword>
<reference evidence="5" key="1">
    <citation type="journal article" date="2020" name="Stud. Mycol.">
        <title>101 Dothideomycetes genomes: a test case for predicting lifestyles and emergence of pathogens.</title>
        <authorList>
            <person name="Haridas S."/>
            <person name="Albert R."/>
            <person name="Binder M."/>
            <person name="Bloem J."/>
            <person name="Labutti K."/>
            <person name="Salamov A."/>
            <person name="Andreopoulos B."/>
            <person name="Baker S."/>
            <person name="Barry K."/>
            <person name="Bills G."/>
            <person name="Bluhm B."/>
            <person name="Cannon C."/>
            <person name="Castanera R."/>
            <person name="Culley D."/>
            <person name="Daum C."/>
            <person name="Ezra D."/>
            <person name="Gonzalez J."/>
            <person name="Henrissat B."/>
            <person name="Kuo A."/>
            <person name="Liang C."/>
            <person name="Lipzen A."/>
            <person name="Lutzoni F."/>
            <person name="Magnuson J."/>
            <person name="Mondo S."/>
            <person name="Nolan M."/>
            <person name="Ohm R."/>
            <person name="Pangilinan J."/>
            <person name="Park H.-J."/>
            <person name="Ramirez L."/>
            <person name="Alfaro M."/>
            <person name="Sun H."/>
            <person name="Tritt A."/>
            <person name="Yoshinaga Y."/>
            <person name="Zwiers L.-H."/>
            <person name="Turgeon B."/>
            <person name="Goodwin S."/>
            <person name="Spatafora J."/>
            <person name="Crous P."/>
            <person name="Grigoriev I."/>
        </authorList>
    </citation>
    <scope>NUCLEOTIDE SEQUENCE</scope>
    <source>
        <strain evidence="5">Tuck. ex Michener</strain>
    </source>
</reference>
<dbReference type="GO" id="GO:0016887">
    <property type="term" value="F:ATP hydrolysis activity"/>
    <property type="evidence" value="ECO:0007669"/>
    <property type="project" value="InterPro"/>
</dbReference>
<dbReference type="CDD" id="cd00009">
    <property type="entry name" value="AAA"/>
    <property type="match status" value="1"/>
</dbReference>
<dbReference type="InterPro" id="IPR050773">
    <property type="entry name" value="CbxX/CfxQ_RuBisCO_ESX"/>
</dbReference>
<proteinExistence type="inferred from homology"/>